<dbReference type="PANTHER" id="PTHR31616:SF0">
    <property type="entry name" value="GLUCAN 1,4-ALPHA-GLUCOSIDASE"/>
    <property type="match status" value="1"/>
</dbReference>
<sequence length="596" mass="69924">MNNLNYGVIGNCRTAALISETGNIEWLCLPDFDSPSVFASLLDREKGGNFGFEVDESYQISQSYMPHTNILQTRFYSETDEFVVLDFMPCYRSRDNEHYLPAELYRYIHPVKGAPRFKVDYNPAPNYARGKVVYNMTSQYLETYCCFENKDRQYLYSSIPLMHIVEQKEIVLEKDEFFLLSYNEKVIPIDIEREKLEYCRTLVYWLNWTNRTKKYTLYNEVIERSLLILKLMSYYNGAVLAALTTSLPETIGDVRNWDYRFCWLRDASMSIETLFQIGHAGAAKRFMRFIQSTFVARHESYQIMYGIRGERLLTETILSHLSGYKNSGPVRIGNDAYHQRQNDSFGYLMDLIYQYYRLMPGTLDEIEDMWEMVKSILSMVTDDWRKPDKGIWEIRGESRHFVSSKVMCWVALDRGVRIASLLDKPGYCELWQKEADEIRKDVFEQGWKEEIQSFSQTYDNLALDSSLLLMEPYGFIQADDVRYIKTVDAVKKALFHKGLMYRYNSADDFGMPSSAFTICTFWLIQALFVTGRKDEARLLFDEILKYSNHLGLFSEDIDFDTKEQLGNFPQAYSHLALVKTAILFAEEDKRLPFFRP</sequence>
<dbReference type="EMBL" id="AQHW01000029">
    <property type="protein sequence ID" value="KKB47381.1"/>
    <property type="molecule type" value="Genomic_DNA"/>
</dbReference>
<dbReference type="SUPFAM" id="SSF48208">
    <property type="entry name" value="Six-hairpin glycosidases"/>
    <property type="match status" value="1"/>
</dbReference>
<feature type="domain" description="GH15-like" evidence="1">
    <location>
        <begin position="219"/>
        <end position="581"/>
    </location>
</feature>
<gene>
    <name evidence="3" type="ORF">HMPREF1536_05025</name>
</gene>
<dbReference type="PATRIC" id="fig|1203610.3.peg.5125"/>
<dbReference type="GO" id="GO:0005975">
    <property type="term" value="P:carbohydrate metabolic process"/>
    <property type="evidence" value="ECO:0007669"/>
    <property type="project" value="InterPro"/>
</dbReference>
<dbReference type="RefSeq" id="WP_028728667.1">
    <property type="nucleotide sequence ID" value="NZ_AUAE01000035.1"/>
</dbReference>
<evidence type="ECO:0000313" key="4">
    <source>
        <dbReference type="Proteomes" id="UP000033035"/>
    </source>
</evidence>
<name>A0A0F5IPC0_9BACT</name>
<dbReference type="GO" id="GO:0004553">
    <property type="term" value="F:hydrolase activity, hydrolyzing O-glycosyl compounds"/>
    <property type="evidence" value="ECO:0007669"/>
    <property type="project" value="UniProtKB-ARBA"/>
</dbReference>
<dbReference type="Gene3D" id="1.50.10.10">
    <property type="match status" value="1"/>
</dbReference>
<dbReference type="InterPro" id="IPR045582">
    <property type="entry name" value="Trehalase-like_N"/>
</dbReference>
<dbReference type="InterPro" id="IPR012341">
    <property type="entry name" value="6hp_glycosidase-like_sf"/>
</dbReference>
<keyword evidence="4" id="KW-1185">Reference proteome</keyword>
<organism evidence="3 4">
    <name type="scientific">Parabacteroides gordonii MS-1 = DSM 23371</name>
    <dbReference type="NCBI Taxonomy" id="1203610"/>
    <lineage>
        <taxon>Bacteria</taxon>
        <taxon>Pseudomonadati</taxon>
        <taxon>Bacteroidota</taxon>
        <taxon>Bacteroidia</taxon>
        <taxon>Bacteroidales</taxon>
        <taxon>Tannerellaceae</taxon>
        <taxon>Parabacteroides</taxon>
    </lineage>
</organism>
<feature type="domain" description="Trehalase-like N-terminal" evidence="2">
    <location>
        <begin position="8"/>
        <end position="140"/>
    </location>
</feature>
<dbReference type="Proteomes" id="UP000033035">
    <property type="component" value="Unassembled WGS sequence"/>
</dbReference>
<proteinExistence type="predicted"/>
<comment type="caution">
    <text evidence="3">The sequence shown here is derived from an EMBL/GenBank/DDBJ whole genome shotgun (WGS) entry which is preliminary data.</text>
</comment>
<dbReference type="Pfam" id="PF00723">
    <property type="entry name" value="Glyco_hydro_15"/>
    <property type="match status" value="1"/>
</dbReference>
<dbReference type="InterPro" id="IPR008928">
    <property type="entry name" value="6-hairpin_glycosidase_sf"/>
</dbReference>
<evidence type="ECO:0000313" key="3">
    <source>
        <dbReference type="EMBL" id="KKB47381.1"/>
    </source>
</evidence>
<dbReference type="Pfam" id="PF19291">
    <property type="entry name" value="TREH_N"/>
    <property type="match status" value="1"/>
</dbReference>
<evidence type="ECO:0000259" key="1">
    <source>
        <dbReference type="Pfam" id="PF00723"/>
    </source>
</evidence>
<dbReference type="HOGENOM" id="CLU_010399_3_1_10"/>
<accession>A0A0F5IPC0</accession>
<dbReference type="PANTHER" id="PTHR31616">
    <property type="entry name" value="TREHALASE"/>
    <property type="match status" value="1"/>
</dbReference>
<evidence type="ECO:0000259" key="2">
    <source>
        <dbReference type="Pfam" id="PF19291"/>
    </source>
</evidence>
<protein>
    <submittedName>
        <fullName evidence="3">Uncharacterized protein</fullName>
    </submittedName>
</protein>
<dbReference type="AlphaFoldDB" id="A0A0F5IPC0"/>
<reference evidence="3 4" key="1">
    <citation type="submission" date="2013-04" db="EMBL/GenBank/DDBJ databases">
        <title>The Genome Sequence of Parabacteroides gordonii DSM 23371.</title>
        <authorList>
            <consortium name="The Broad Institute Genomics Platform"/>
            <person name="Earl A."/>
            <person name="Ward D."/>
            <person name="Feldgarden M."/>
            <person name="Gevers D."/>
            <person name="Martens E."/>
            <person name="Sakamoto M."/>
            <person name="Benno Y."/>
            <person name="Suzuki N."/>
            <person name="Matsunaga N."/>
            <person name="Koshihara K."/>
            <person name="Seki M."/>
            <person name="Komiya H."/>
            <person name="Walker B."/>
            <person name="Young S."/>
            <person name="Zeng Q."/>
            <person name="Gargeya S."/>
            <person name="Fitzgerald M."/>
            <person name="Haas B."/>
            <person name="Abouelleil A."/>
            <person name="Allen A.W."/>
            <person name="Alvarado L."/>
            <person name="Arachchi H.M."/>
            <person name="Berlin A.M."/>
            <person name="Chapman S.B."/>
            <person name="Gainer-Dewar J."/>
            <person name="Goldberg J."/>
            <person name="Griggs A."/>
            <person name="Gujja S."/>
            <person name="Hansen M."/>
            <person name="Howarth C."/>
            <person name="Imamovic A."/>
            <person name="Ireland A."/>
            <person name="Larimer J."/>
            <person name="McCowan C."/>
            <person name="Murphy C."/>
            <person name="Pearson M."/>
            <person name="Poon T.W."/>
            <person name="Priest M."/>
            <person name="Roberts A."/>
            <person name="Saif S."/>
            <person name="Shea T."/>
            <person name="Sisk P."/>
            <person name="Sykes S."/>
            <person name="Wortman J."/>
            <person name="Nusbaum C."/>
            <person name="Birren B."/>
        </authorList>
    </citation>
    <scope>NUCLEOTIDE SEQUENCE [LARGE SCALE GENOMIC DNA]</scope>
    <source>
        <strain evidence="3 4">MS-1</strain>
    </source>
</reference>
<dbReference type="InterPro" id="IPR011613">
    <property type="entry name" value="GH15-like"/>
</dbReference>
<dbReference type="STRING" id="1203610.HMPREF1536_05025"/>